<dbReference type="InterPro" id="IPR001810">
    <property type="entry name" value="F-box_dom"/>
</dbReference>
<dbReference type="PANTHER" id="PTHR31900">
    <property type="entry name" value="F-BOX/RNI SUPERFAMILY PROTEIN-RELATED"/>
    <property type="match status" value="1"/>
</dbReference>
<dbReference type="InterPro" id="IPR036047">
    <property type="entry name" value="F-box-like_dom_sf"/>
</dbReference>
<evidence type="ECO:0000259" key="1">
    <source>
        <dbReference type="PROSITE" id="PS50181"/>
    </source>
</evidence>
<keyword evidence="3" id="KW-1185">Reference proteome</keyword>
<dbReference type="Gene3D" id="1.20.1280.50">
    <property type="match status" value="1"/>
</dbReference>
<dbReference type="SUPFAM" id="SSF81383">
    <property type="entry name" value="F-box domain"/>
    <property type="match status" value="1"/>
</dbReference>
<protein>
    <recommendedName>
        <fullName evidence="1">F-box domain-containing protein</fullName>
    </recommendedName>
</protein>
<feature type="domain" description="F-box" evidence="1">
    <location>
        <begin position="15"/>
        <end position="69"/>
    </location>
</feature>
<dbReference type="PROSITE" id="PS50181">
    <property type="entry name" value="FBOX"/>
    <property type="match status" value="1"/>
</dbReference>
<dbReference type="Pfam" id="PF08387">
    <property type="entry name" value="FBD"/>
    <property type="match status" value="1"/>
</dbReference>
<dbReference type="EMBL" id="JAKUCV010001116">
    <property type="protein sequence ID" value="KAJ4847627.1"/>
    <property type="molecule type" value="Genomic_DNA"/>
</dbReference>
<evidence type="ECO:0000313" key="3">
    <source>
        <dbReference type="Proteomes" id="UP001141552"/>
    </source>
</evidence>
<reference evidence="2" key="1">
    <citation type="submission" date="2022-02" db="EMBL/GenBank/DDBJ databases">
        <authorList>
            <person name="Henning P.M."/>
            <person name="McCubbin A.G."/>
            <person name="Shore J.S."/>
        </authorList>
    </citation>
    <scope>NUCLEOTIDE SEQUENCE</scope>
    <source>
        <strain evidence="2">F60SS</strain>
        <tissue evidence="2">Leaves</tissue>
    </source>
</reference>
<dbReference type="PANTHER" id="PTHR31900:SF27">
    <property type="entry name" value="FBD DOMAIN-CONTAINING PROTEIN"/>
    <property type="match status" value="1"/>
</dbReference>
<reference evidence="2" key="2">
    <citation type="journal article" date="2023" name="Plants (Basel)">
        <title>Annotation of the Turnera subulata (Passifloraceae) Draft Genome Reveals the S-Locus Evolved after the Divergence of Turneroideae from Passifloroideae in a Stepwise Manner.</title>
        <authorList>
            <person name="Henning P.M."/>
            <person name="Roalson E.H."/>
            <person name="Mir W."/>
            <person name="McCubbin A.G."/>
            <person name="Shore J.S."/>
        </authorList>
    </citation>
    <scope>NUCLEOTIDE SEQUENCE</scope>
    <source>
        <tissue evidence="2">Leaves</tissue>
    </source>
</reference>
<dbReference type="InterPro" id="IPR032675">
    <property type="entry name" value="LRR_dom_sf"/>
</dbReference>
<dbReference type="Pfam" id="PF00646">
    <property type="entry name" value="F-box"/>
    <property type="match status" value="1"/>
</dbReference>
<proteinExistence type="predicted"/>
<dbReference type="SMART" id="SM00579">
    <property type="entry name" value="FBD"/>
    <property type="match status" value="1"/>
</dbReference>
<sequence>MEEKLTTESGNGGAEDRITKLPEPIIQCIFSFLETIDVIRSSAVSRSWRHLWTSIPHLSFTQSTVWTDSSTNRRFKDFVNWVLINRNPSVCIEKFRLTNYWFEEEGDRDGKNWFYRWVSLAARGNVKELDLSIYPDVPISFPYSLVTCQSLVALKVELWMRVLHLPAVTSGFPSLKSLELKRLTLNDENVARNFIAGCHILEHLSLNSCVFQGFKVLEIYSANLKCLNISDTSYLEGTILAGGLSGSKLEVDCPKLVSFTFSGPSALEYSFKNLLSIDKASIVWTPAFEGQEIYNLVSQVLSGLRNAKVLALYPLFFPTSVERLYPAKLESLSFSRLKVLELDSSHINWVKLLLKCAPNLEVLLLLILFPKEHQVEDETTLLEREDQNIEFECLRKSLKRIHLIFVRGYKVELELIRFLLKHGLALEEMTIIWKRDVESKYTSEAQEEILQFQKASSSVSLSFL</sequence>
<dbReference type="SUPFAM" id="SSF52047">
    <property type="entry name" value="RNI-like"/>
    <property type="match status" value="1"/>
</dbReference>
<gene>
    <name evidence="2" type="ORF">Tsubulata_002735</name>
</gene>
<dbReference type="Gene3D" id="3.80.10.10">
    <property type="entry name" value="Ribonuclease Inhibitor"/>
    <property type="match status" value="1"/>
</dbReference>
<accession>A0A9Q0GF05</accession>
<dbReference type="InterPro" id="IPR050232">
    <property type="entry name" value="FBL13/AtMIF1-like"/>
</dbReference>
<dbReference type="AlphaFoldDB" id="A0A9Q0GF05"/>
<dbReference type="Proteomes" id="UP001141552">
    <property type="component" value="Unassembled WGS sequence"/>
</dbReference>
<organism evidence="2 3">
    <name type="scientific">Turnera subulata</name>
    <dbReference type="NCBI Taxonomy" id="218843"/>
    <lineage>
        <taxon>Eukaryota</taxon>
        <taxon>Viridiplantae</taxon>
        <taxon>Streptophyta</taxon>
        <taxon>Embryophyta</taxon>
        <taxon>Tracheophyta</taxon>
        <taxon>Spermatophyta</taxon>
        <taxon>Magnoliopsida</taxon>
        <taxon>eudicotyledons</taxon>
        <taxon>Gunneridae</taxon>
        <taxon>Pentapetalae</taxon>
        <taxon>rosids</taxon>
        <taxon>fabids</taxon>
        <taxon>Malpighiales</taxon>
        <taxon>Passifloraceae</taxon>
        <taxon>Turnera</taxon>
    </lineage>
</organism>
<dbReference type="OrthoDB" id="819388at2759"/>
<dbReference type="InterPro" id="IPR055411">
    <property type="entry name" value="LRR_FXL15/At3g58940/PEG3-like"/>
</dbReference>
<comment type="caution">
    <text evidence="2">The sequence shown here is derived from an EMBL/GenBank/DDBJ whole genome shotgun (WGS) entry which is preliminary data.</text>
</comment>
<dbReference type="InterPro" id="IPR006566">
    <property type="entry name" value="FBD"/>
</dbReference>
<dbReference type="SMART" id="SM00256">
    <property type="entry name" value="FBOX"/>
    <property type="match status" value="1"/>
</dbReference>
<evidence type="ECO:0000313" key="2">
    <source>
        <dbReference type="EMBL" id="KAJ4847627.1"/>
    </source>
</evidence>
<dbReference type="Pfam" id="PF24758">
    <property type="entry name" value="LRR_At5g56370"/>
    <property type="match status" value="1"/>
</dbReference>
<name>A0A9Q0GF05_9ROSI</name>